<dbReference type="SUPFAM" id="SSF53098">
    <property type="entry name" value="Ribonuclease H-like"/>
    <property type="match status" value="1"/>
</dbReference>
<dbReference type="AlphaFoldDB" id="A0A0B1SIA0"/>
<protein>
    <recommendedName>
        <fullName evidence="1">Piwi domain-containing protein</fullName>
    </recommendedName>
</protein>
<gene>
    <name evidence="2" type="ORF">OESDEN_17355</name>
</gene>
<dbReference type="Gene3D" id="3.30.420.10">
    <property type="entry name" value="Ribonuclease H-like superfamily/Ribonuclease H"/>
    <property type="match status" value="1"/>
</dbReference>
<organism evidence="2 3">
    <name type="scientific">Oesophagostomum dentatum</name>
    <name type="common">Nodular worm</name>
    <dbReference type="NCBI Taxonomy" id="61180"/>
    <lineage>
        <taxon>Eukaryota</taxon>
        <taxon>Metazoa</taxon>
        <taxon>Ecdysozoa</taxon>
        <taxon>Nematoda</taxon>
        <taxon>Chromadorea</taxon>
        <taxon>Rhabditida</taxon>
        <taxon>Rhabditina</taxon>
        <taxon>Rhabditomorpha</taxon>
        <taxon>Strongyloidea</taxon>
        <taxon>Strongylidae</taxon>
        <taxon>Oesophagostomum</taxon>
    </lineage>
</organism>
<keyword evidence="3" id="KW-1185">Reference proteome</keyword>
<dbReference type="InterPro" id="IPR003165">
    <property type="entry name" value="Piwi"/>
</dbReference>
<dbReference type="OrthoDB" id="10252740at2759"/>
<accession>A0A0B1SIA0</accession>
<feature type="domain" description="Piwi" evidence="1">
    <location>
        <begin position="84"/>
        <end position="171"/>
    </location>
</feature>
<proteinExistence type="predicted"/>
<reference evidence="2 3" key="1">
    <citation type="submission" date="2014-03" db="EMBL/GenBank/DDBJ databases">
        <title>Draft genome of the hookworm Oesophagostomum dentatum.</title>
        <authorList>
            <person name="Mitreva M."/>
        </authorList>
    </citation>
    <scope>NUCLEOTIDE SEQUENCE [LARGE SCALE GENOMIC DNA]</scope>
    <source>
        <strain evidence="2 3">OD-Hann</strain>
    </source>
</reference>
<dbReference type="InterPro" id="IPR036397">
    <property type="entry name" value="RNaseH_sf"/>
</dbReference>
<dbReference type="GO" id="GO:0003676">
    <property type="term" value="F:nucleic acid binding"/>
    <property type="evidence" value="ECO:0007669"/>
    <property type="project" value="InterPro"/>
</dbReference>
<dbReference type="Pfam" id="PF02171">
    <property type="entry name" value="Piwi"/>
    <property type="match status" value="1"/>
</dbReference>
<evidence type="ECO:0000313" key="3">
    <source>
        <dbReference type="Proteomes" id="UP000053660"/>
    </source>
</evidence>
<sequence>MKGGGAKTLENVLLKFNAKNKGLNHTVSTPRQALGRFADQRDMNARLFHAKMFVGFELSHAAAQSLFDRQQSIAVTEPTVVGVAEEAKEIRAVAKGISRELNNGRPYNPKITVVVAQTKSNYRMLPTSLPPPNSGRYKAQELNVPSGTCADTGIVNPQYREFIMASQHANIVSSPVLYGYPSLLRCGSVSSCQLLIPTVFR</sequence>
<evidence type="ECO:0000259" key="1">
    <source>
        <dbReference type="Pfam" id="PF02171"/>
    </source>
</evidence>
<name>A0A0B1SIA0_OESDE</name>
<dbReference type="PANTHER" id="PTHR22891">
    <property type="entry name" value="EUKARYOTIC TRANSLATION INITIATION FACTOR 2C"/>
    <property type="match status" value="1"/>
</dbReference>
<dbReference type="Proteomes" id="UP000053660">
    <property type="component" value="Unassembled WGS sequence"/>
</dbReference>
<dbReference type="EMBL" id="KN576168">
    <property type="protein sequence ID" value="KHJ82950.1"/>
    <property type="molecule type" value="Genomic_DNA"/>
</dbReference>
<dbReference type="InterPro" id="IPR012337">
    <property type="entry name" value="RNaseH-like_sf"/>
</dbReference>
<evidence type="ECO:0000313" key="2">
    <source>
        <dbReference type="EMBL" id="KHJ82950.1"/>
    </source>
</evidence>